<evidence type="ECO:0000313" key="4">
    <source>
        <dbReference type="Proteomes" id="UP000016923"/>
    </source>
</evidence>
<sequence>MTHNAGILDGSPEPSALSKNIISKTYNKLFYIENPTSKRLRPTAYLDGLRGFMALLVYVHHHQLWAHGAGPIPLNAVFENGYGYKDQRHFATLPFVRNFFTGGHMAVAVFFVISGYVLAAKPLSLIYDKDYPRLLDSLASSMFRRWFRLYIPIFVTTLVYVITWHFPGYTVSNCDQQSNLRDELWNWYAECKNLSFIYKEGAIWLTFNVHVWSIPLEMRGSLVTFTALLALHRAGARMRLLCTAILTWYSLYVADAYYCALFCAGILLCDLDILHARSSPEYPQFLTRLGKYKTVLSIIFFVLGMYFAGVPSHNNDVNNLRLSPGWGWVSTWKAQAVYDYKWFYLFYASVFMVASIPNLPIKGFFETKFCQYLGRISYALYLVHGPILSSIGDRVYYAFGWVRLESDESMEYWMHWFSLARSGPMGLELSFLVPHLILVPLTFGMANFVTKYVDDYAVSLSANLYKYVVSSGDPTPAPASDRHIA</sequence>
<accession>S3C3R3</accession>
<dbReference type="AlphaFoldDB" id="S3C3R3"/>
<gene>
    <name evidence="3" type="ORF">F503_02554</name>
</gene>
<name>S3C3R3_OPHP1</name>
<feature type="transmembrane region" description="Helical" evidence="1">
    <location>
        <begin position="372"/>
        <end position="391"/>
    </location>
</feature>
<dbReference type="OrthoDB" id="5819582at2759"/>
<dbReference type="OMA" id="MYIVDGA"/>
<dbReference type="Pfam" id="PF01757">
    <property type="entry name" value="Acyl_transf_3"/>
    <property type="match status" value="1"/>
</dbReference>
<reference evidence="3 4" key="1">
    <citation type="journal article" date="2013" name="BMC Genomics">
        <title>The genome and transcriptome of the pine saprophyte Ophiostoma piceae, and a comparison with the bark beetle-associated pine pathogen Grosmannia clavigera.</title>
        <authorList>
            <person name="Haridas S."/>
            <person name="Wang Y."/>
            <person name="Lim L."/>
            <person name="Massoumi Alamouti S."/>
            <person name="Jackman S."/>
            <person name="Docking R."/>
            <person name="Robertson G."/>
            <person name="Birol I."/>
            <person name="Bohlmann J."/>
            <person name="Breuil C."/>
        </authorList>
    </citation>
    <scope>NUCLEOTIDE SEQUENCE [LARGE SCALE GENOMIC DNA]</scope>
    <source>
        <strain evidence="3 4">UAMH 11346</strain>
    </source>
</reference>
<feature type="transmembrane region" description="Helical" evidence="1">
    <location>
        <begin position="248"/>
        <end position="271"/>
    </location>
</feature>
<dbReference type="STRING" id="1262450.S3C3R3"/>
<feature type="transmembrane region" description="Helical" evidence="1">
    <location>
        <begin position="342"/>
        <end position="360"/>
    </location>
</feature>
<feature type="domain" description="Acyltransferase 3" evidence="2">
    <location>
        <begin position="44"/>
        <end position="417"/>
    </location>
</feature>
<keyword evidence="1" id="KW-0472">Membrane</keyword>
<feature type="transmembrane region" description="Helical" evidence="1">
    <location>
        <begin position="292"/>
        <end position="310"/>
    </location>
</feature>
<feature type="transmembrane region" description="Helical" evidence="1">
    <location>
        <begin position="105"/>
        <end position="127"/>
    </location>
</feature>
<keyword evidence="4" id="KW-1185">Reference proteome</keyword>
<dbReference type="EMBL" id="KE148153">
    <property type="protein sequence ID" value="EPE06426.1"/>
    <property type="molecule type" value="Genomic_DNA"/>
</dbReference>
<evidence type="ECO:0000313" key="3">
    <source>
        <dbReference type="EMBL" id="EPE06426.1"/>
    </source>
</evidence>
<organism evidence="3 4">
    <name type="scientific">Ophiostoma piceae (strain UAMH 11346)</name>
    <name type="common">Sap stain fungus</name>
    <dbReference type="NCBI Taxonomy" id="1262450"/>
    <lineage>
        <taxon>Eukaryota</taxon>
        <taxon>Fungi</taxon>
        <taxon>Dikarya</taxon>
        <taxon>Ascomycota</taxon>
        <taxon>Pezizomycotina</taxon>
        <taxon>Sordariomycetes</taxon>
        <taxon>Sordariomycetidae</taxon>
        <taxon>Ophiostomatales</taxon>
        <taxon>Ophiostomataceae</taxon>
        <taxon>Ophiostoma</taxon>
    </lineage>
</organism>
<dbReference type="GO" id="GO:0016747">
    <property type="term" value="F:acyltransferase activity, transferring groups other than amino-acyl groups"/>
    <property type="evidence" value="ECO:0007669"/>
    <property type="project" value="InterPro"/>
</dbReference>
<protein>
    <recommendedName>
        <fullName evidence="2">Acyltransferase 3 domain-containing protein</fullName>
    </recommendedName>
</protein>
<evidence type="ECO:0000259" key="2">
    <source>
        <dbReference type="Pfam" id="PF01757"/>
    </source>
</evidence>
<proteinExistence type="predicted"/>
<dbReference type="InterPro" id="IPR002656">
    <property type="entry name" value="Acyl_transf_3_dom"/>
</dbReference>
<dbReference type="PANTHER" id="PTHR23028">
    <property type="entry name" value="ACETYLTRANSFERASE"/>
    <property type="match status" value="1"/>
</dbReference>
<dbReference type="VEuPathDB" id="FungiDB:F503_02554"/>
<dbReference type="InterPro" id="IPR050879">
    <property type="entry name" value="Acyltransferase_3"/>
</dbReference>
<feature type="transmembrane region" description="Helical" evidence="1">
    <location>
        <begin position="147"/>
        <end position="166"/>
    </location>
</feature>
<evidence type="ECO:0000256" key="1">
    <source>
        <dbReference type="SAM" id="Phobius"/>
    </source>
</evidence>
<dbReference type="Proteomes" id="UP000016923">
    <property type="component" value="Unassembled WGS sequence"/>
</dbReference>
<dbReference type="PANTHER" id="PTHR23028:SF125">
    <property type="entry name" value="ACYLTRANSFERASE"/>
    <property type="match status" value="1"/>
</dbReference>
<feature type="transmembrane region" description="Helical" evidence="1">
    <location>
        <begin position="429"/>
        <end position="449"/>
    </location>
</feature>
<keyword evidence="1" id="KW-0812">Transmembrane</keyword>
<dbReference type="eggNOG" id="ENOG502SHP9">
    <property type="taxonomic scope" value="Eukaryota"/>
</dbReference>
<keyword evidence="1" id="KW-1133">Transmembrane helix</keyword>
<dbReference type="HOGENOM" id="CLU_005679_13_3_1"/>